<feature type="active site" description="Proton donor" evidence="5">
    <location>
        <position position="361"/>
    </location>
</feature>
<dbReference type="RefSeq" id="WP_217653462.1">
    <property type="nucleotide sequence ID" value="NZ_FQWD01000003.1"/>
</dbReference>
<protein>
    <submittedName>
        <fullName evidence="10">Arabinan endo-1,5-alpha-L-arabinosidase</fullName>
    </submittedName>
</protein>
<dbReference type="Gene3D" id="2.80.10.50">
    <property type="match status" value="3"/>
</dbReference>
<evidence type="ECO:0000256" key="3">
    <source>
        <dbReference type="ARBA" id="ARBA00022801"/>
    </source>
</evidence>
<evidence type="ECO:0000256" key="5">
    <source>
        <dbReference type="PIRSR" id="PIRSR606710-1"/>
    </source>
</evidence>
<dbReference type="Pfam" id="PF04616">
    <property type="entry name" value="Glyco_hydro_43"/>
    <property type="match status" value="1"/>
</dbReference>
<dbReference type="CDD" id="cd18829">
    <property type="entry name" value="GH43_BsArb43A-like"/>
    <property type="match status" value="1"/>
</dbReference>
<evidence type="ECO:0000256" key="4">
    <source>
        <dbReference type="ARBA" id="ARBA00023295"/>
    </source>
</evidence>
<dbReference type="Pfam" id="PF14200">
    <property type="entry name" value="RicinB_lectin_2"/>
    <property type="match status" value="2"/>
</dbReference>
<organism evidence="10 11">
    <name type="scientific">Marisediminitalea aggregata</name>
    <dbReference type="NCBI Taxonomy" id="634436"/>
    <lineage>
        <taxon>Bacteria</taxon>
        <taxon>Pseudomonadati</taxon>
        <taxon>Pseudomonadota</taxon>
        <taxon>Gammaproteobacteria</taxon>
        <taxon>Alteromonadales</taxon>
        <taxon>Alteromonadaceae</taxon>
        <taxon>Marisediminitalea</taxon>
    </lineage>
</organism>
<dbReference type="PANTHER" id="PTHR43301:SF3">
    <property type="entry name" value="ARABINAN ENDO-1,5-ALPHA-L-ARABINOSIDASE A-RELATED"/>
    <property type="match status" value="1"/>
</dbReference>
<feature type="site" description="Important for catalytic activity, responsible for pKa modulation of the active site Glu and correct orientation of both the proton donor and substrate" evidence="6">
    <location>
        <position position="312"/>
    </location>
</feature>
<keyword evidence="8" id="KW-0732">Signal</keyword>
<dbReference type="STRING" id="634436.SAMN05216361_2354"/>
<dbReference type="InterPro" id="IPR023296">
    <property type="entry name" value="Glyco_hydro_beta-prop_sf"/>
</dbReference>
<dbReference type="AlphaFoldDB" id="A0A1M5K3Y9"/>
<evidence type="ECO:0000256" key="2">
    <source>
        <dbReference type="ARBA" id="ARBA00009865"/>
    </source>
</evidence>
<dbReference type="InterPro" id="IPR050727">
    <property type="entry name" value="GH43_arabinanases"/>
</dbReference>
<evidence type="ECO:0000259" key="9">
    <source>
        <dbReference type="SMART" id="SM00458"/>
    </source>
</evidence>
<dbReference type="Proteomes" id="UP000184520">
    <property type="component" value="Unassembled WGS sequence"/>
</dbReference>
<evidence type="ECO:0000256" key="6">
    <source>
        <dbReference type="PIRSR" id="PIRSR606710-2"/>
    </source>
</evidence>
<comment type="pathway">
    <text evidence="1">Glycan metabolism; L-arabinan degradation.</text>
</comment>
<dbReference type="GO" id="GO:0004553">
    <property type="term" value="F:hydrolase activity, hydrolyzing O-glycosyl compounds"/>
    <property type="evidence" value="ECO:0007669"/>
    <property type="project" value="InterPro"/>
</dbReference>
<keyword evidence="11" id="KW-1185">Reference proteome</keyword>
<evidence type="ECO:0000256" key="8">
    <source>
        <dbReference type="SAM" id="SignalP"/>
    </source>
</evidence>
<dbReference type="EMBL" id="FQWD01000003">
    <property type="protein sequence ID" value="SHG47330.1"/>
    <property type="molecule type" value="Genomic_DNA"/>
</dbReference>
<evidence type="ECO:0000256" key="1">
    <source>
        <dbReference type="ARBA" id="ARBA00004834"/>
    </source>
</evidence>
<evidence type="ECO:0000313" key="11">
    <source>
        <dbReference type="Proteomes" id="UP000184520"/>
    </source>
</evidence>
<dbReference type="SUPFAM" id="SSF50370">
    <property type="entry name" value="Ricin B-like lectins"/>
    <property type="match status" value="1"/>
</dbReference>
<gene>
    <name evidence="10" type="ORF">SAMN05216361_2354</name>
</gene>
<dbReference type="InterPro" id="IPR006710">
    <property type="entry name" value="Glyco_hydro_43"/>
</dbReference>
<dbReference type="InterPro" id="IPR035992">
    <property type="entry name" value="Ricin_B-like_lectins"/>
</dbReference>
<reference evidence="11" key="1">
    <citation type="submission" date="2016-11" db="EMBL/GenBank/DDBJ databases">
        <authorList>
            <person name="Varghese N."/>
            <person name="Submissions S."/>
        </authorList>
    </citation>
    <scope>NUCLEOTIDE SEQUENCE [LARGE SCALE GENOMIC DNA]</scope>
    <source>
        <strain evidence="11">CGMCC 1.8995</strain>
    </source>
</reference>
<dbReference type="CDD" id="cd00161">
    <property type="entry name" value="beta-trefoil_Ricin-like"/>
    <property type="match status" value="1"/>
</dbReference>
<evidence type="ECO:0000256" key="7">
    <source>
        <dbReference type="RuleBase" id="RU361187"/>
    </source>
</evidence>
<proteinExistence type="inferred from homology"/>
<dbReference type="PANTHER" id="PTHR43301">
    <property type="entry name" value="ARABINAN ENDO-1,5-ALPHA-L-ARABINOSIDASE"/>
    <property type="match status" value="1"/>
</dbReference>
<dbReference type="InterPro" id="IPR000772">
    <property type="entry name" value="Ricin_B_lectin"/>
</dbReference>
<keyword evidence="3 7" id="KW-0378">Hydrolase</keyword>
<dbReference type="SUPFAM" id="SSF75005">
    <property type="entry name" value="Arabinanase/levansucrase/invertase"/>
    <property type="match status" value="1"/>
</dbReference>
<accession>A0A1M5K3Y9</accession>
<comment type="similarity">
    <text evidence="2 7">Belongs to the glycosyl hydrolase 43 family.</text>
</comment>
<dbReference type="SMART" id="SM00458">
    <property type="entry name" value="RICIN"/>
    <property type="match status" value="1"/>
</dbReference>
<feature type="signal peptide" evidence="8">
    <location>
        <begin position="1"/>
        <end position="24"/>
    </location>
</feature>
<feature type="domain" description="Ricin B lectin" evidence="9">
    <location>
        <begin position="27"/>
        <end position="164"/>
    </location>
</feature>
<dbReference type="PROSITE" id="PS50231">
    <property type="entry name" value="RICIN_B_LECTIN"/>
    <property type="match status" value="1"/>
</dbReference>
<name>A0A1M5K3Y9_9ALTE</name>
<keyword evidence="4 7" id="KW-0326">Glycosidase</keyword>
<feature type="active site" description="Proton acceptor" evidence="5">
    <location>
        <position position="196"/>
    </location>
</feature>
<dbReference type="GO" id="GO:0005975">
    <property type="term" value="P:carbohydrate metabolic process"/>
    <property type="evidence" value="ECO:0007669"/>
    <property type="project" value="InterPro"/>
</dbReference>
<sequence length="470" mass="51310">MKMHLIWRAACVICLGLYGDFARAIENGVYTIQSVHSGKLIEVGGANTADGANVNQWPANNHNTQKWMITLQSDGYYSVINLNSGKALEVFDWSTANGANVVQYEDNGLASQRWQINELNNGTVNFINKHSGKALDLYGFDTSDGANIAQWDYWGGDAQHWQLSKLANVEGAPWDPSSTNGAVSHWPLTGSLVTHDPTLGYENGTWWIFQTGPGIAGKWSANGVTWNDAAAIFPNGLSWWSNYVPGHDGIDVWAPDLKHYNGRAWLYYSISTFGSRVSAIGLTSAPTVASGNWRDDGLVVNTTNSNNYNAIDPELVVAADGSPWLTFGSWNSGIKVTRINPITMKPFGPLYSIASRSGGIEGPALIYRQGYYYLFVSIGECCKGTDSTYRIAYGRATDIRGPYLDKNGQDMMQSGGTILDAGNSQWAGPGGEDILNTDVMVRHAYDASDNGVPKLLISTLNWDSNGWPRY</sequence>
<dbReference type="Gene3D" id="2.115.10.20">
    <property type="entry name" value="Glycosyl hydrolase domain, family 43"/>
    <property type="match status" value="1"/>
</dbReference>
<feature type="chain" id="PRO_5012635381" evidence="8">
    <location>
        <begin position="25"/>
        <end position="470"/>
    </location>
</feature>
<evidence type="ECO:0000313" key="10">
    <source>
        <dbReference type="EMBL" id="SHG47330.1"/>
    </source>
</evidence>